<name>A0A699IGW5_TANCI</name>
<gene>
    <name evidence="1" type="ORF">Tci_537112</name>
</gene>
<dbReference type="EMBL" id="BKCJ010305490">
    <property type="protein sequence ID" value="GEZ65139.1"/>
    <property type="molecule type" value="Genomic_DNA"/>
</dbReference>
<protein>
    <submittedName>
        <fullName evidence="1">Uncharacterized protein</fullName>
    </submittedName>
</protein>
<sequence length="149" mass="17804">MMLSWRSCMIWRGRWNSGLLKRSCLFRSFSAMCLFKTQKRKTLCTAYQIRLDEEATLKLQAKFDKDERLAREKADKEERANIALIEEWDDIQVKIDVDHKLAERLQEQEQEELSNAEKATLFQQLLEKRRNHFTAKRAEEKRNKPPTKA</sequence>
<proteinExistence type="predicted"/>
<accession>A0A699IGW5</accession>
<organism evidence="1">
    <name type="scientific">Tanacetum cinerariifolium</name>
    <name type="common">Dalmatian daisy</name>
    <name type="synonym">Chrysanthemum cinerariifolium</name>
    <dbReference type="NCBI Taxonomy" id="118510"/>
    <lineage>
        <taxon>Eukaryota</taxon>
        <taxon>Viridiplantae</taxon>
        <taxon>Streptophyta</taxon>
        <taxon>Embryophyta</taxon>
        <taxon>Tracheophyta</taxon>
        <taxon>Spermatophyta</taxon>
        <taxon>Magnoliopsida</taxon>
        <taxon>eudicotyledons</taxon>
        <taxon>Gunneridae</taxon>
        <taxon>Pentapetalae</taxon>
        <taxon>asterids</taxon>
        <taxon>campanulids</taxon>
        <taxon>Asterales</taxon>
        <taxon>Asteraceae</taxon>
        <taxon>Asteroideae</taxon>
        <taxon>Anthemideae</taxon>
        <taxon>Anthemidinae</taxon>
        <taxon>Tanacetum</taxon>
    </lineage>
</organism>
<evidence type="ECO:0000313" key="1">
    <source>
        <dbReference type="EMBL" id="GEZ65139.1"/>
    </source>
</evidence>
<comment type="caution">
    <text evidence="1">The sequence shown here is derived from an EMBL/GenBank/DDBJ whole genome shotgun (WGS) entry which is preliminary data.</text>
</comment>
<dbReference type="AlphaFoldDB" id="A0A699IGW5"/>
<reference evidence="1" key="1">
    <citation type="journal article" date="2019" name="Sci. Rep.">
        <title>Draft genome of Tanacetum cinerariifolium, the natural source of mosquito coil.</title>
        <authorList>
            <person name="Yamashiro T."/>
            <person name="Shiraishi A."/>
            <person name="Satake H."/>
            <person name="Nakayama K."/>
        </authorList>
    </citation>
    <scope>NUCLEOTIDE SEQUENCE</scope>
</reference>